<dbReference type="FunCoup" id="A0A1S3IUL4">
    <property type="interactions" value="2348"/>
</dbReference>
<proteinExistence type="inferred from homology"/>
<evidence type="ECO:0000256" key="8">
    <source>
        <dbReference type="SAM" id="MobiDB-lite"/>
    </source>
</evidence>
<feature type="domain" description="USP" evidence="10">
    <location>
        <begin position="39"/>
        <end position="618"/>
    </location>
</feature>
<name>A0A1S3IUL4_LINAN</name>
<feature type="region of interest" description="Disordered" evidence="8">
    <location>
        <begin position="370"/>
        <end position="401"/>
    </location>
</feature>
<dbReference type="AlphaFoldDB" id="A0A1S3IUL4"/>
<evidence type="ECO:0000256" key="4">
    <source>
        <dbReference type="ARBA" id="ARBA00022786"/>
    </source>
</evidence>
<dbReference type="OMA" id="YESEYLC"/>
<keyword evidence="4 7" id="KW-0833">Ubl conjugation pathway</keyword>
<protein>
    <recommendedName>
        <fullName evidence="7">Ubiquitin carboxyl-terminal hydrolase</fullName>
        <ecNumber evidence="7">3.4.19.12</ecNumber>
    </recommendedName>
</protein>
<dbReference type="STRING" id="7574.A0A1S3IUL4"/>
<sequence length="618" mass="69902">MDTKNAFLLGSTAAAVMAGVYILYGPSERKSKLKKDTCPGLRNLGNTCFLNAVLQALAPCYYTVQWLGDFVDKRINKGYTQCIAFALIKILKVLNNQGDTEHTNSALEVVENLRLRRWVIPPTEEQDSHELFHVLTETLEEESTKYPSVVSIFDVSSIYDSNIKYQPKGRAATRCQGLLPIIPCRDSEHPFRGLLASQLQCKLCGYKNPVRYDKFDSLSLSIPPNQYVWVPVTLDRLLRHYVMSEYVQNVECQGCAKTLHGNISQCHNSKPLPKATFMKRLTIGKLPQNLCIHIQRTIWLNNGMPMKRNDHVEFPEVLDMSPYVYHKRKAPDLSVGLANGLFGLQGGSLFNNRQKFNSAPKPAVSNMKKNMGNNPLMTPITQQTSCEQQTNQRNSPQSEMAKTELQLNDTCYTEIAASCYTEFSVKQPKETDLNKSKTEVDVSVSRGTLEECDLNQSTDGDESCETDKSVHEKSLQSVVKPSDNLNIVEIVEDEKRNTEARTEMDIAQPKSEIAWSKKENAQSPTLKENSKFLGSQDNIKFHLQRQESSPDSKYRLVAVVVHLGDVFSGHFVTYRRAPSGCGQRHNEKWLYTSDEHVSRASLQSVLQAEAYLLFYERF</sequence>
<evidence type="ECO:0000256" key="1">
    <source>
        <dbReference type="ARBA" id="ARBA00000707"/>
    </source>
</evidence>
<keyword evidence="5 7" id="KW-0378">Hydrolase</keyword>
<evidence type="ECO:0000313" key="12">
    <source>
        <dbReference type="RefSeq" id="XP_013401621.1"/>
    </source>
</evidence>
<dbReference type="GO" id="GO:0005829">
    <property type="term" value="C:cytosol"/>
    <property type="evidence" value="ECO:0007669"/>
    <property type="project" value="TreeGrafter"/>
</dbReference>
<evidence type="ECO:0000313" key="11">
    <source>
        <dbReference type="Proteomes" id="UP000085678"/>
    </source>
</evidence>
<comment type="similarity">
    <text evidence="2 7">Belongs to the peptidase C19 family.</text>
</comment>
<dbReference type="SUPFAM" id="SSF54001">
    <property type="entry name" value="Cysteine proteinases"/>
    <property type="match status" value="1"/>
</dbReference>
<evidence type="ECO:0000259" key="10">
    <source>
        <dbReference type="PROSITE" id="PS50235"/>
    </source>
</evidence>
<keyword evidence="9" id="KW-0812">Transmembrane</keyword>
<keyword evidence="6 7" id="KW-0788">Thiol protease</keyword>
<gene>
    <name evidence="12" type="primary">LOC106167384</name>
</gene>
<dbReference type="PROSITE" id="PS00972">
    <property type="entry name" value="USP_1"/>
    <property type="match status" value="1"/>
</dbReference>
<dbReference type="InterPro" id="IPR050164">
    <property type="entry name" value="Peptidase_C19"/>
</dbReference>
<dbReference type="KEGG" id="lak:106167384"/>
<evidence type="ECO:0000256" key="7">
    <source>
        <dbReference type="RuleBase" id="RU366025"/>
    </source>
</evidence>
<dbReference type="PANTHER" id="PTHR24006:SF888">
    <property type="entry name" value="UBIQUITIN CARBOXYL-TERMINAL HYDROLASE 30"/>
    <property type="match status" value="1"/>
</dbReference>
<dbReference type="CDD" id="cd02662">
    <property type="entry name" value="Peptidase_C19F"/>
    <property type="match status" value="1"/>
</dbReference>
<keyword evidence="9" id="KW-1133">Transmembrane helix</keyword>
<dbReference type="InterPro" id="IPR018200">
    <property type="entry name" value="USP_CS"/>
</dbReference>
<comment type="catalytic activity">
    <reaction evidence="1 7">
        <text>Thiol-dependent hydrolysis of ester, thioester, amide, peptide and isopeptide bonds formed by the C-terminal Gly of ubiquitin (a 76-residue protein attached to proteins as an intracellular targeting signal).</text>
        <dbReference type="EC" id="3.4.19.12"/>
    </reaction>
</comment>
<dbReference type="RefSeq" id="XP_013401621.1">
    <property type="nucleotide sequence ID" value="XM_013546167.2"/>
</dbReference>
<dbReference type="GO" id="GO:0005634">
    <property type="term" value="C:nucleus"/>
    <property type="evidence" value="ECO:0007669"/>
    <property type="project" value="TreeGrafter"/>
</dbReference>
<keyword evidence="3 7" id="KW-0645">Protease</keyword>
<keyword evidence="11" id="KW-1185">Reference proteome</keyword>
<dbReference type="PROSITE" id="PS50235">
    <property type="entry name" value="USP_3"/>
    <property type="match status" value="1"/>
</dbReference>
<feature type="region of interest" description="Disordered" evidence="8">
    <location>
        <begin position="453"/>
        <end position="473"/>
    </location>
</feature>
<feature type="transmembrane region" description="Helical" evidence="9">
    <location>
        <begin position="6"/>
        <end position="24"/>
    </location>
</feature>
<reference evidence="12" key="1">
    <citation type="submission" date="2025-08" db="UniProtKB">
        <authorList>
            <consortium name="RefSeq"/>
        </authorList>
    </citation>
    <scope>IDENTIFICATION</scope>
    <source>
        <tissue evidence="12">Gonads</tissue>
    </source>
</reference>
<dbReference type="PROSITE" id="PS00973">
    <property type="entry name" value="USP_2"/>
    <property type="match status" value="1"/>
</dbReference>
<dbReference type="GO" id="GO:0016579">
    <property type="term" value="P:protein deubiquitination"/>
    <property type="evidence" value="ECO:0007669"/>
    <property type="project" value="InterPro"/>
</dbReference>
<dbReference type="InParanoid" id="A0A1S3IUL4"/>
<dbReference type="InterPro" id="IPR028889">
    <property type="entry name" value="USP"/>
</dbReference>
<dbReference type="PANTHER" id="PTHR24006">
    <property type="entry name" value="UBIQUITIN CARBOXYL-TERMINAL HYDROLASE"/>
    <property type="match status" value="1"/>
</dbReference>
<dbReference type="EC" id="3.4.19.12" evidence="7"/>
<dbReference type="InterPro" id="IPR001394">
    <property type="entry name" value="Peptidase_C19_UCH"/>
</dbReference>
<evidence type="ECO:0000256" key="6">
    <source>
        <dbReference type="ARBA" id="ARBA00022807"/>
    </source>
</evidence>
<accession>A0A1S3IUL4</accession>
<evidence type="ECO:0000256" key="3">
    <source>
        <dbReference type="ARBA" id="ARBA00022670"/>
    </source>
</evidence>
<feature type="region of interest" description="Disordered" evidence="8">
    <location>
        <begin position="499"/>
        <end position="529"/>
    </location>
</feature>
<dbReference type="GO" id="GO:0004843">
    <property type="term" value="F:cysteine-type deubiquitinase activity"/>
    <property type="evidence" value="ECO:0007669"/>
    <property type="project" value="UniProtKB-UniRule"/>
</dbReference>
<evidence type="ECO:0000256" key="2">
    <source>
        <dbReference type="ARBA" id="ARBA00009085"/>
    </source>
</evidence>
<keyword evidence="9" id="KW-0472">Membrane</keyword>
<evidence type="ECO:0000256" key="9">
    <source>
        <dbReference type="SAM" id="Phobius"/>
    </source>
</evidence>
<dbReference type="GeneID" id="106167384"/>
<dbReference type="GO" id="GO:0006508">
    <property type="term" value="P:proteolysis"/>
    <property type="evidence" value="ECO:0007669"/>
    <property type="project" value="UniProtKB-KW"/>
</dbReference>
<dbReference type="Pfam" id="PF00443">
    <property type="entry name" value="UCH"/>
    <property type="match status" value="1"/>
</dbReference>
<dbReference type="InterPro" id="IPR038765">
    <property type="entry name" value="Papain-like_cys_pep_sf"/>
</dbReference>
<evidence type="ECO:0000256" key="5">
    <source>
        <dbReference type="ARBA" id="ARBA00022801"/>
    </source>
</evidence>
<organism evidence="11 12">
    <name type="scientific">Lingula anatina</name>
    <name type="common">Brachiopod</name>
    <name type="synonym">Lingula unguis</name>
    <dbReference type="NCBI Taxonomy" id="7574"/>
    <lineage>
        <taxon>Eukaryota</taxon>
        <taxon>Metazoa</taxon>
        <taxon>Spiralia</taxon>
        <taxon>Lophotrochozoa</taxon>
        <taxon>Brachiopoda</taxon>
        <taxon>Linguliformea</taxon>
        <taxon>Lingulata</taxon>
        <taxon>Lingulida</taxon>
        <taxon>Linguloidea</taxon>
        <taxon>Lingulidae</taxon>
        <taxon>Lingula</taxon>
    </lineage>
</organism>
<dbReference type="OrthoDB" id="2248014at2759"/>
<dbReference type="Gene3D" id="3.90.70.10">
    <property type="entry name" value="Cysteine proteinases"/>
    <property type="match status" value="2"/>
</dbReference>
<dbReference type="Proteomes" id="UP000085678">
    <property type="component" value="Unplaced"/>
</dbReference>